<accession>A0A0A9AY99</accession>
<proteinExistence type="predicted"/>
<reference evidence="1" key="1">
    <citation type="submission" date="2014-09" db="EMBL/GenBank/DDBJ databases">
        <authorList>
            <person name="Magalhaes I.L.F."/>
            <person name="Oliveira U."/>
            <person name="Santos F.R."/>
            <person name="Vidigal T.H.D.A."/>
            <person name="Brescovit A.D."/>
            <person name="Santos A.J."/>
        </authorList>
    </citation>
    <scope>NUCLEOTIDE SEQUENCE</scope>
    <source>
        <tissue evidence="1">Shoot tissue taken approximately 20 cm above the soil surface</tissue>
    </source>
</reference>
<name>A0A0A9AY99_ARUDO</name>
<dbReference type="EMBL" id="GBRH01241186">
    <property type="protein sequence ID" value="JAD56709.1"/>
    <property type="molecule type" value="Transcribed_RNA"/>
</dbReference>
<organism evidence="1">
    <name type="scientific">Arundo donax</name>
    <name type="common">Giant reed</name>
    <name type="synonym">Donax arundinaceus</name>
    <dbReference type="NCBI Taxonomy" id="35708"/>
    <lineage>
        <taxon>Eukaryota</taxon>
        <taxon>Viridiplantae</taxon>
        <taxon>Streptophyta</taxon>
        <taxon>Embryophyta</taxon>
        <taxon>Tracheophyta</taxon>
        <taxon>Spermatophyta</taxon>
        <taxon>Magnoliopsida</taxon>
        <taxon>Liliopsida</taxon>
        <taxon>Poales</taxon>
        <taxon>Poaceae</taxon>
        <taxon>PACMAD clade</taxon>
        <taxon>Arundinoideae</taxon>
        <taxon>Arundineae</taxon>
        <taxon>Arundo</taxon>
    </lineage>
</organism>
<evidence type="ECO:0000313" key="1">
    <source>
        <dbReference type="EMBL" id="JAD56709.1"/>
    </source>
</evidence>
<protein>
    <submittedName>
        <fullName evidence="1">Uncharacterized protein</fullName>
    </submittedName>
</protein>
<reference evidence="1" key="2">
    <citation type="journal article" date="2015" name="Data Brief">
        <title>Shoot transcriptome of the giant reed, Arundo donax.</title>
        <authorList>
            <person name="Barrero R.A."/>
            <person name="Guerrero F.D."/>
            <person name="Moolhuijzen P."/>
            <person name="Goolsby J.A."/>
            <person name="Tidwell J."/>
            <person name="Bellgard S.E."/>
            <person name="Bellgard M.I."/>
        </authorList>
    </citation>
    <scope>NUCLEOTIDE SEQUENCE</scope>
    <source>
        <tissue evidence="1">Shoot tissue taken approximately 20 cm above the soil surface</tissue>
    </source>
</reference>
<sequence length="72" mass="7594">MVGTARCTAGSERWRPNLSGGGRICTLVARAGMARSSEGVRRRVWGGAAASSHAVWRTVRAPRPCRALSGVT</sequence>
<dbReference type="AlphaFoldDB" id="A0A0A9AY99"/>